<organism evidence="1 2">
    <name type="scientific">Pseudofrankia inefficax (strain DSM 45817 / CECT 9037 / DDB 130130 / EuI1c)</name>
    <name type="common">Frankia inefficax</name>
    <dbReference type="NCBI Taxonomy" id="298654"/>
    <lineage>
        <taxon>Bacteria</taxon>
        <taxon>Bacillati</taxon>
        <taxon>Actinomycetota</taxon>
        <taxon>Actinomycetes</taxon>
        <taxon>Frankiales</taxon>
        <taxon>Frankiaceae</taxon>
        <taxon>Pseudofrankia</taxon>
    </lineage>
</organism>
<dbReference type="OrthoDB" id="3208672at2"/>
<dbReference type="AlphaFoldDB" id="E3J7V0"/>
<keyword evidence="2" id="KW-1185">Reference proteome</keyword>
<accession>E3J7V0</accession>
<dbReference type="HOGENOM" id="CLU_1624720_0_0_11"/>
<dbReference type="InterPro" id="IPR014710">
    <property type="entry name" value="RmlC-like_jellyroll"/>
</dbReference>
<dbReference type="RefSeq" id="WP_013423972.1">
    <property type="nucleotide sequence ID" value="NC_014666.1"/>
</dbReference>
<dbReference type="Gene3D" id="2.60.120.10">
    <property type="entry name" value="Jelly Rolls"/>
    <property type="match status" value="1"/>
</dbReference>
<name>E3J7V0_PSEI1</name>
<gene>
    <name evidence="1" type="ordered locus">FraEuI1c_2827</name>
</gene>
<sequence>MTETPTRTPATPETIPLRERPGVRIVDWNEGRHPQGQPGDVIATLFSLILGDRADPDAARFTHARMAPGSGPRLWHAHADWTASIVLEGSLIVEGVTLTAGQLVVVAPDVAYGPLTPGPVGATVLEIFASARATQTRWDDDDPRVRDYRRRGWILDPPAEPPS</sequence>
<dbReference type="EMBL" id="CP002299">
    <property type="protein sequence ID" value="ADP80854.1"/>
    <property type="molecule type" value="Genomic_DNA"/>
</dbReference>
<dbReference type="STRING" id="298654.FraEuI1c_2827"/>
<dbReference type="InParanoid" id="E3J7V0"/>
<proteinExistence type="predicted"/>
<dbReference type="SUPFAM" id="SSF51182">
    <property type="entry name" value="RmlC-like cupins"/>
    <property type="match status" value="1"/>
</dbReference>
<protein>
    <submittedName>
        <fullName evidence="1">Cupin 2 conserved barrel domain protein</fullName>
    </submittedName>
</protein>
<dbReference type="Proteomes" id="UP000002484">
    <property type="component" value="Chromosome"/>
</dbReference>
<evidence type="ECO:0000313" key="1">
    <source>
        <dbReference type="EMBL" id="ADP80854.1"/>
    </source>
</evidence>
<reference evidence="1 2" key="1">
    <citation type="submission" date="2010-10" db="EMBL/GenBank/DDBJ databases">
        <title>Complete sequence of Frankia sp. EuI1c.</title>
        <authorList>
            <consortium name="US DOE Joint Genome Institute"/>
            <person name="Lucas S."/>
            <person name="Copeland A."/>
            <person name="Lapidus A."/>
            <person name="Cheng J.-F."/>
            <person name="Bruce D."/>
            <person name="Goodwin L."/>
            <person name="Pitluck S."/>
            <person name="Chertkov O."/>
            <person name="Detter J.C."/>
            <person name="Han C."/>
            <person name="Tapia R."/>
            <person name="Land M."/>
            <person name="Hauser L."/>
            <person name="Jeffries C."/>
            <person name="Kyrpides N."/>
            <person name="Ivanova N."/>
            <person name="Mikhailova N."/>
            <person name="Beauchemin N."/>
            <person name="Sen A."/>
            <person name="Sur S.A."/>
            <person name="Gtari M."/>
            <person name="Wall L."/>
            <person name="Tisa L."/>
            <person name="Woyke T."/>
        </authorList>
    </citation>
    <scope>NUCLEOTIDE SEQUENCE [LARGE SCALE GENOMIC DNA]</scope>
    <source>
        <strain evidence="2">DSM 45817 / CECT 9037 / EuI1c</strain>
    </source>
</reference>
<evidence type="ECO:0000313" key="2">
    <source>
        <dbReference type="Proteomes" id="UP000002484"/>
    </source>
</evidence>
<dbReference type="InterPro" id="IPR011051">
    <property type="entry name" value="RmlC_Cupin_sf"/>
</dbReference>
<dbReference type="KEGG" id="fri:FraEuI1c_2827"/>